<dbReference type="SUPFAM" id="SSF103473">
    <property type="entry name" value="MFS general substrate transporter"/>
    <property type="match status" value="1"/>
</dbReference>
<feature type="domain" description="Major facilitator superfamily (MFS) profile" evidence="9">
    <location>
        <begin position="10"/>
        <end position="390"/>
    </location>
</feature>
<dbReference type="PANTHER" id="PTHR43124">
    <property type="entry name" value="PURINE EFFLUX PUMP PBUE"/>
    <property type="match status" value="1"/>
</dbReference>
<feature type="transmembrane region" description="Helical" evidence="8">
    <location>
        <begin position="48"/>
        <end position="66"/>
    </location>
</feature>
<evidence type="ECO:0000256" key="3">
    <source>
        <dbReference type="ARBA" id="ARBA00022448"/>
    </source>
</evidence>
<evidence type="ECO:0000256" key="8">
    <source>
        <dbReference type="RuleBase" id="RU365088"/>
    </source>
</evidence>
<dbReference type="AlphaFoldDB" id="A0A0R2FE31"/>
<evidence type="ECO:0000259" key="9">
    <source>
        <dbReference type="PROSITE" id="PS50850"/>
    </source>
</evidence>
<sequence length="390" mass="41949">MKNVQKKVPSILIIIALVGFPQISESIFAPVLPALSRAFNVSAQTSQLTMSSYFIGFAVGVVFWGWLSDRIGRRQAMLWGIVVYLIGNLGLLFAGQFPLLMTARLLQAFGAAVGSVVTQTIMRESFSGVCGERVFAQVSAAMSLSPALGPLIGGALQTYWGGYHSVFFALVIMAMLLWGYTKLRLPETLTQVVTQTISWWQVAGRLVRTPRVWVYGVLISGINGVLFSYYAEAPFVFETHFGLSAVQYGWSGMVIAAASLVGASLATTLVGRVTPETLIDVGLRLALIGSVALFVGIQQLVSAFIAIFLAFTGINLALPMVLNRVLIGFEDVMGTASGLLSLGYYLGISALTLLMSTMHNGTVWVLPQYMTLVVAVMLIGSVGLHRVMAD</sequence>
<evidence type="ECO:0000256" key="4">
    <source>
        <dbReference type="ARBA" id="ARBA00022475"/>
    </source>
</evidence>
<dbReference type="Pfam" id="PF07690">
    <property type="entry name" value="MFS_1"/>
    <property type="match status" value="1"/>
</dbReference>
<dbReference type="InterPro" id="IPR004812">
    <property type="entry name" value="Efflux_drug-R_Bcr/CmlA"/>
</dbReference>
<protein>
    <recommendedName>
        <fullName evidence="8">Bcr/CflA family efflux transporter</fullName>
    </recommendedName>
</protein>
<dbReference type="CDD" id="cd17320">
    <property type="entry name" value="MFS_MdfA_MDR_like"/>
    <property type="match status" value="1"/>
</dbReference>
<dbReference type="Proteomes" id="UP000051442">
    <property type="component" value="Unassembled WGS sequence"/>
</dbReference>
<feature type="transmembrane region" description="Helical" evidence="8">
    <location>
        <begin position="162"/>
        <end position="180"/>
    </location>
</feature>
<evidence type="ECO:0000256" key="1">
    <source>
        <dbReference type="ARBA" id="ARBA00004651"/>
    </source>
</evidence>
<dbReference type="GO" id="GO:0042910">
    <property type="term" value="F:xenobiotic transmembrane transporter activity"/>
    <property type="evidence" value="ECO:0007669"/>
    <property type="project" value="InterPro"/>
</dbReference>
<dbReference type="EMBL" id="AYZM01000006">
    <property type="protein sequence ID" value="KRN26815.1"/>
    <property type="molecule type" value="Genomic_DNA"/>
</dbReference>
<evidence type="ECO:0000256" key="5">
    <source>
        <dbReference type="ARBA" id="ARBA00022692"/>
    </source>
</evidence>
<dbReference type="STRING" id="1423804.FD14_GL000047"/>
<evidence type="ECO:0000256" key="7">
    <source>
        <dbReference type="ARBA" id="ARBA00023136"/>
    </source>
</evidence>
<comment type="caution">
    <text evidence="8">Lacks conserved residue(s) required for the propagation of feature annotation.</text>
</comment>
<gene>
    <name evidence="10" type="ORF">FD14_GL000047</name>
</gene>
<feature type="transmembrane region" description="Helical" evidence="8">
    <location>
        <begin position="303"/>
        <end position="327"/>
    </location>
</feature>
<keyword evidence="3 8" id="KW-0813">Transport</keyword>
<dbReference type="RefSeq" id="WP_057151565.1">
    <property type="nucleotide sequence ID" value="NZ_AYZM01000006.1"/>
</dbReference>
<comment type="subcellular location">
    <subcellularLocation>
        <location evidence="1 8">Cell membrane</location>
        <topology evidence="1 8">Multi-pass membrane protein</topology>
    </subcellularLocation>
</comment>
<keyword evidence="6 8" id="KW-1133">Transmembrane helix</keyword>
<accession>A0A0R2FE31</accession>
<dbReference type="NCBIfam" id="TIGR00710">
    <property type="entry name" value="efflux_Bcr_CflA"/>
    <property type="match status" value="1"/>
</dbReference>
<dbReference type="GO" id="GO:1990961">
    <property type="term" value="P:xenobiotic detoxification by transmembrane export across the plasma membrane"/>
    <property type="evidence" value="ECO:0007669"/>
    <property type="project" value="InterPro"/>
</dbReference>
<organism evidence="10 11">
    <name type="scientific">Secundilactobacillus similis DSM 23365 = JCM 2765</name>
    <dbReference type="NCBI Taxonomy" id="1423804"/>
    <lineage>
        <taxon>Bacteria</taxon>
        <taxon>Bacillati</taxon>
        <taxon>Bacillota</taxon>
        <taxon>Bacilli</taxon>
        <taxon>Lactobacillales</taxon>
        <taxon>Lactobacillaceae</taxon>
        <taxon>Secundilactobacillus</taxon>
    </lineage>
</organism>
<feature type="transmembrane region" description="Helical" evidence="8">
    <location>
        <begin position="339"/>
        <end position="358"/>
    </location>
</feature>
<dbReference type="GO" id="GO:0005886">
    <property type="term" value="C:plasma membrane"/>
    <property type="evidence" value="ECO:0007669"/>
    <property type="project" value="UniProtKB-SubCell"/>
</dbReference>
<dbReference type="Gene3D" id="1.20.1720.10">
    <property type="entry name" value="Multidrug resistance protein D"/>
    <property type="match status" value="1"/>
</dbReference>
<evidence type="ECO:0000256" key="6">
    <source>
        <dbReference type="ARBA" id="ARBA00022989"/>
    </source>
</evidence>
<proteinExistence type="inferred from homology"/>
<reference evidence="10 11" key="1">
    <citation type="journal article" date="2015" name="Genome Announc.">
        <title>Expanding the biotechnology potential of lactobacilli through comparative genomics of 213 strains and associated genera.</title>
        <authorList>
            <person name="Sun Z."/>
            <person name="Harris H.M."/>
            <person name="McCann A."/>
            <person name="Guo C."/>
            <person name="Argimon S."/>
            <person name="Zhang W."/>
            <person name="Yang X."/>
            <person name="Jeffery I.B."/>
            <person name="Cooney J.C."/>
            <person name="Kagawa T.F."/>
            <person name="Liu W."/>
            <person name="Song Y."/>
            <person name="Salvetti E."/>
            <person name="Wrobel A."/>
            <person name="Rasinkangas P."/>
            <person name="Parkhill J."/>
            <person name="Rea M.C."/>
            <person name="O'Sullivan O."/>
            <person name="Ritari J."/>
            <person name="Douillard F.P."/>
            <person name="Paul Ross R."/>
            <person name="Yang R."/>
            <person name="Briner A.E."/>
            <person name="Felis G.E."/>
            <person name="de Vos W.M."/>
            <person name="Barrangou R."/>
            <person name="Klaenhammer T.R."/>
            <person name="Caufield P.W."/>
            <person name="Cui Y."/>
            <person name="Zhang H."/>
            <person name="O'Toole P.W."/>
        </authorList>
    </citation>
    <scope>NUCLEOTIDE SEQUENCE [LARGE SCALE GENOMIC DNA]</scope>
    <source>
        <strain evidence="10 11">DSM 23365</strain>
    </source>
</reference>
<dbReference type="OrthoDB" id="9816041at2"/>
<dbReference type="InterPro" id="IPR011701">
    <property type="entry name" value="MFS"/>
</dbReference>
<dbReference type="PANTHER" id="PTHR43124:SF3">
    <property type="entry name" value="CHLORAMPHENICOL EFFLUX PUMP RV0191"/>
    <property type="match status" value="1"/>
</dbReference>
<dbReference type="InterPro" id="IPR020846">
    <property type="entry name" value="MFS_dom"/>
</dbReference>
<dbReference type="PATRIC" id="fig|1423804.4.peg.54"/>
<name>A0A0R2FE31_9LACO</name>
<keyword evidence="4 8" id="KW-1003">Cell membrane</keyword>
<evidence type="ECO:0000313" key="11">
    <source>
        <dbReference type="Proteomes" id="UP000051442"/>
    </source>
</evidence>
<dbReference type="InterPro" id="IPR050189">
    <property type="entry name" value="MFS_Efflux_Transporters"/>
</dbReference>
<comment type="similarity">
    <text evidence="2 8">Belongs to the major facilitator superfamily. Bcr/CmlA family.</text>
</comment>
<feature type="transmembrane region" description="Helical" evidence="8">
    <location>
        <begin position="212"/>
        <end position="230"/>
    </location>
</feature>
<dbReference type="InterPro" id="IPR036259">
    <property type="entry name" value="MFS_trans_sf"/>
</dbReference>
<evidence type="ECO:0000256" key="2">
    <source>
        <dbReference type="ARBA" id="ARBA00006236"/>
    </source>
</evidence>
<feature type="transmembrane region" description="Helical" evidence="8">
    <location>
        <begin position="364"/>
        <end position="384"/>
    </location>
</feature>
<evidence type="ECO:0000313" key="10">
    <source>
        <dbReference type="EMBL" id="KRN26815.1"/>
    </source>
</evidence>
<keyword evidence="7 8" id="KW-0472">Membrane</keyword>
<keyword evidence="5 8" id="KW-0812">Transmembrane</keyword>
<comment type="caution">
    <text evidence="10">The sequence shown here is derived from an EMBL/GenBank/DDBJ whole genome shotgun (WGS) entry which is preliminary data.</text>
</comment>
<keyword evidence="11" id="KW-1185">Reference proteome</keyword>
<feature type="transmembrane region" description="Helical" evidence="8">
    <location>
        <begin position="78"/>
        <end position="99"/>
    </location>
</feature>
<feature type="transmembrane region" description="Helical" evidence="8">
    <location>
        <begin position="278"/>
        <end position="297"/>
    </location>
</feature>
<dbReference type="PROSITE" id="PS50850">
    <property type="entry name" value="MFS"/>
    <property type="match status" value="1"/>
</dbReference>
<feature type="transmembrane region" description="Helical" evidence="8">
    <location>
        <begin position="250"/>
        <end position="271"/>
    </location>
</feature>